<dbReference type="Proteomes" id="UP000295043">
    <property type="component" value="Unassembled WGS sequence"/>
</dbReference>
<sequence>MTTVSSEADVAKGSRGSWLPPSHRAATMEALVSARASSARRIAAFWASASRLIASSRRFSSAARSSSVKPLTSVSLPSYKSRRGRKPYPSLRRCPAICQLHWNTCIAALMAVRAIHLIWLWHASAASIRAASVAGLATRPGDAMSFKNTERTLLPPAARLPAHHRINALPATVHTGASPSLFVGEGPFL</sequence>
<reference evidence="1 2" key="1">
    <citation type="submission" date="2019-03" db="EMBL/GenBank/DDBJ databases">
        <title>Genomic Encyclopedia of Type Strains, Phase IV (KMG-V): Genome sequencing to study the core and pangenomes of soil and plant-associated prokaryotes.</title>
        <authorList>
            <person name="Whitman W."/>
        </authorList>
    </citation>
    <scope>NUCLEOTIDE SEQUENCE [LARGE SCALE GENOMIC DNA]</scope>
    <source>
        <strain evidence="1 2">23C40</strain>
    </source>
</reference>
<evidence type="ECO:0000313" key="2">
    <source>
        <dbReference type="Proteomes" id="UP000295043"/>
    </source>
</evidence>
<comment type="caution">
    <text evidence="1">The sequence shown here is derived from an EMBL/GenBank/DDBJ whole genome shotgun (WGS) entry which is preliminary data.</text>
</comment>
<accession>A0A4R2B080</accession>
<name>A0A4R2B080_9HYPH</name>
<gene>
    <name evidence="1" type="ORF">EV184_12957</name>
</gene>
<evidence type="ECO:0000313" key="1">
    <source>
        <dbReference type="EMBL" id="TCN19828.1"/>
    </source>
</evidence>
<proteinExistence type="predicted"/>
<dbReference type="AlphaFoldDB" id="A0A4R2B080"/>
<dbReference type="EMBL" id="SLVU01000029">
    <property type="protein sequence ID" value="TCN19828.1"/>
    <property type="molecule type" value="Genomic_DNA"/>
</dbReference>
<organism evidence="1 2">
    <name type="scientific">Sinorhizobium americanum</name>
    <dbReference type="NCBI Taxonomy" id="194963"/>
    <lineage>
        <taxon>Bacteria</taxon>
        <taxon>Pseudomonadati</taxon>
        <taxon>Pseudomonadota</taxon>
        <taxon>Alphaproteobacteria</taxon>
        <taxon>Hyphomicrobiales</taxon>
        <taxon>Rhizobiaceae</taxon>
        <taxon>Sinorhizobium/Ensifer group</taxon>
        <taxon>Sinorhizobium</taxon>
    </lineage>
</organism>
<protein>
    <submittedName>
        <fullName evidence="1">Uncharacterized protein</fullName>
    </submittedName>
</protein>